<dbReference type="Proteomes" id="UP001319921">
    <property type="component" value="Chromosome"/>
</dbReference>
<gene>
    <name evidence="1" type="ORF">SACC_11130</name>
</gene>
<dbReference type="KEGG" id="scas:SACC_11130"/>
<protein>
    <submittedName>
        <fullName evidence="1">Uncharacterized protein</fullName>
    </submittedName>
</protein>
<name>A0AAQ4CQL5_9CREN</name>
<dbReference type="AlphaFoldDB" id="A0AAQ4CQL5"/>
<dbReference type="EMBL" id="AP025226">
    <property type="protein sequence ID" value="BDB98096.1"/>
    <property type="molecule type" value="Genomic_DNA"/>
</dbReference>
<evidence type="ECO:0000313" key="2">
    <source>
        <dbReference type="Proteomes" id="UP001319921"/>
    </source>
</evidence>
<proteinExistence type="predicted"/>
<keyword evidence="2" id="KW-1185">Reference proteome</keyword>
<accession>A0AAQ4CQL5</accession>
<evidence type="ECO:0000313" key="1">
    <source>
        <dbReference type="EMBL" id="BDB98096.1"/>
    </source>
</evidence>
<reference evidence="1 2" key="1">
    <citation type="journal article" date="2022" name="Microbiol. Resour. Announc.">
        <title>Complete Genome Sequence of the Hyperthermophilic and Acidophilic Archaeon Saccharolobus caldissimus Strain HS-3T.</title>
        <authorList>
            <person name="Sakai H.D."/>
            <person name="Kurosawa N."/>
        </authorList>
    </citation>
    <scope>NUCLEOTIDE SEQUENCE [LARGE SCALE GENOMIC DNA]</scope>
    <source>
        <strain evidence="1 2">JCM32116</strain>
    </source>
</reference>
<organism evidence="1 2">
    <name type="scientific">Saccharolobus caldissimus</name>
    <dbReference type="NCBI Taxonomy" id="1702097"/>
    <lineage>
        <taxon>Archaea</taxon>
        <taxon>Thermoproteota</taxon>
        <taxon>Thermoprotei</taxon>
        <taxon>Sulfolobales</taxon>
        <taxon>Sulfolobaceae</taxon>
        <taxon>Saccharolobus</taxon>
    </lineage>
</organism>
<sequence length="244" mass="27592">MLIYFTLVILVFTRSLVLREFPVGGVSLNDAVKELYNIIPYAFYAETAYKQALALVENKGSKVEVKRRWIACRGNKSDNGNRNCKFHVSEDHVLVKVKDPWSKEWVYGKAYFGKEYLPLLLELEDLSQRKDEGYGAVIFFKEKSMLHLQIPLWLYLKYFSSPKPSGYGLIAGFDLNSDRLNVVVNKDGRVITTKTWWFPDVTRPGFPKDIAGALRLNALTEALEFLSRIGVGGSSLGAKAVIGK</sequence>